<dbReference type="STRING" id="1802333.A3G03_02715"/>
<evidence type="ECO:0000313" key="3">
    <source>
        <dbReference type="Proteomes" id="UP000176355"/>
    </source>
</evidence>
<evidence type="ECO:0000313" key="2">
    <source>
        <dbReference type="EMBL" id="OHA43566.1"/>
    </source>
</evidence>
<proteinExistence type="predicted"/>
<accession>A0A1G2P5G2</accession>
<dbReference type="Gene3D" id="3.90.320.10">
    <property type="match status" value="1"/>
</dbReference>
<protein>
    <recommendedName>
        <fullName evidence="1">PD-(D/E)XK endonuclease-like domain-containing protein</fullName>
    </recommendedName>
</protein>
<reference evidence="2 3" key="1">
    <citation type="journal article" date="2016" name="Nat. Commun.">
        <title>Thousands of microbial genomes shed light on interconnected biogeochemical processes in an aquifer system.</title>
        <authorList>
            <person name="Anantharaman K."/>
            <person name="Brown C.T."/>
            <person name="Hug L.A."/>
            <person name="Sharon I."/>
            <person name="Castelle C.J."/>
            <person name="Probst A.J."/>
            <person name="Thomas B.C."/>
            <person name="Singh A."/>
            <person name="Wilkins M.J."/>
            <person name="Karaoz U."/>
            <person name="Brodie E.L."/>
            <person name="Williams K.H."/>
            <person name="Hubbard S.S."/>
            <person name="Banfield J.F."/>
        </authorList>
    </citation>
    <scope>NUCLEOTIDE SEQUENCE [LARGE SCALE GENOMIC DNA]</scope>
</reference>
<gene>
    <name evidence="2" type="ORF">A3G03_02715</name>
</gene>
<evidence type="ECO:0000259" key="1">
    <source>
        <dbReference type="Pfam" id="PF12705"/>
    </source>
</evidence>
<dbReference type="InterPro" id="IPR038726">
    <property type="entry name" value="PDDEXK_AddAB-type"/>
</dbReference>
<dbReference type="EMBL" id="MHSL01000022">
    <property type="protein sequence ID" value="OHA43566.1"/>
    <property type="molecule type" value="Genomic_DNA"/>
</dbReference>
<dbReference type="Pfam" id="PF12705">
    <property type="entry name" value="PDDEXK_1"/>
    <property type="match status" value="1"/>
</dbReference>
<feature type="domain" description="PD-(D/E)XK endonuclease-like" evidence="1">
    <location>
        <begin position="22"/>
        <end position="243"/>
    </location>
</feature>
<comment type="caution">
    <text evidence="2">The sequence shown here is derived from an EMBL/GenBank/DDBJ whole genome shotgun (WGS) entry which is preliminary data.</text>
</comment>
<sequence>MAFYTKFRNQNFEPEAKEPFKISRSKIDLFWECPRCFYLDRRLGVKRPSMPAFTLNSAVDHLLKKEFDIHRAEKEAHPLMKKYKISAVPFQHPDLEKWRHNFTGIRFIHQPTNFLVFGAVDDIWIDDKNELHIVDYKATSKDEVIDKLADTRWHDQYRRQMEIYQWLFRQNDFKVSDIGYFVYVNAYKDRKAFDAKLEFDVRIIAYKGDDSWVGEILVKAKKCLLSEKIPEAGELCEYCPYREAAGKAFKEKVLKKSIVEKPAKNSGTLF</sequence>
<organism evidence="2 3">
    <name type="scientific">Candidatus Taylorbacteria bacterium RIFCSPLOWO2_12_FULL_44_15c</name>
    <dbReference type="NCBI Taxonomy" id="1802333"/>
    <lineage>
        <taxon>Bacteria</taxon>
        <taxon>Candidatus Tayloriibacteriota</taxon>
    </lineage>
</organism>
<dbReference type="Proteomes" id="UP000176355">
    <property type="component" value="Unassembled WGS sequence"/>
</dbReference>
<dbReference type="AlphaFoldDB" id="A0A1G2P5G2"/>
<name>A0A1G2P5G2_9BACT</name>
<dbReference type="InterPro" id="IPR011604">
    <property type="entry name" value="PDDEXK-like_dom_sf"/>
</dbReference>